<evidence type="ECO:0000256" key="7">
    <source>
        <dbReference type="ARBA" id="ARBA00022759"/>
    </source>
</evidence>
<dbReference type="GO" id="GO:0016740">
    <property type="term" value="F:transferase activity"/>
    <property type="evidence" value="ECO:0007669"/>
    <property type="project" value="UniProtKB-KW"/>
</dbReference>
<accession>G9YKD2</accession>
<dbReference type="Pfam" id="PF01966">
    <property type="entry name" value="HD"/>
    <property type="match status" value="1"/>
</dbReference>
<comment type="caution">
    <text evidence="15">The sequence shown here is derived from an EMBL/GenBank/DDBJ whole genome shotgun (WGS) entry which is preliminary data.</text>
</comment>
<evidence type="ECO:0000256" key="4">
    <source>
        <dbReference type="ARBA" id="ARBA00022679"/>
    </source>
</evidence>
<evidence type="ECO:0000256" key="6">
    <source>
        <dbReference type="ARBA" id="ARBA00022741"/>
    </source>
</evidence>
<feature type="domain" description="GGDEF" evidence="13">
    <location>
        <begin position="539"/>
        <end position="697"/>
    </location>
</feature>
<keyword evidence="8" id="KW-0378">Hydrolase</keyword>
<reference evidence="15 16" key="1">
    <citation type="submission" date="2011-08" db="EMBL/GenBank/DDBJ databases">
        <authorList>
            <person name="Weinstock G."/>
            <person name="Sodergren E."/>
            <person name="Clifton S."/>
            <person name="Fulton L."/>
            <person name="Fulton B."/>
            <person name="Courtney L."/>
            <person name="Fronick C."/>
            <person name="Harrison M."/>
            <person name="Strong C."/>
            <person name="Farmer C."/>
            <person name="Delahaunty K."/>
            <person name="Markovic C."/>
            <person name="Hall O."/>
            <person name="Minx P."/>
            <person name="Tomlinson C."/>
            <person name="Mitreva M."/>
            <person name="Hou S."/>
            <person name="Chen J."/>
            <person name="Wollam A."/>
            <person name="Pepin K.H."/>
            <person name="Johnson M."/>
            <person name="Bhonagiri V."/>
            <person name="Zhang X."/>
            <person name="Suruliraj S."/>
            <person name="Warren W."/>
            <person name="Chinwalla A."/>
            <person name="Mardis E.R."/>
            <person name="Wilson R.K."/>
        </authorList>
    </citation>
    <scope>NUCLEOTIDE SEQUENCE [LARGE SCALE GENOMIC DNA]</scope>
    <source>
        <strain evidence="15 16">F0357</strain>
    </source>
</reference>
<dbReference type="PANTHER" id="PTHR36528:SF1">
    <property type="entry name" value="CRISPR SYSTEM SINGLE-STRAND-SPECIFIC DEOXYRIBONUCLEASE CAS10_CSM1 (SUBTYPE III-A)"/>
    <property type="match status" value="1"/>
</dbReference>
<dbReference type="InterPro" id="IPR043128">
    <property type="entry name" value="Rev_trsase/Diguanyl_cyclase"/>
</dbReference>
<dbReference type="Pfam" id="PF18211">
    <property type="entry name" value="Csm1_B"/>
    <property type="match status" value="1"/>
</dbReference>
<dbReference type="InterPro" id="IPR000160">
    <property type="entry name" value="GGDEF_dom"/>
</dbReference>
<keyword evidence="7" id="KW-0255">Endonuclease</keyword>
<dbReference type="PROSITE" id="PS50887">
    <property type="entry name" value="GGDEF"/>
    <property type="match status" value="1"/>
</dbReference>
<dbReference type="NCBIfam" id="TIGR02578">
    <property type="entry name" value="cas_TM1811_Csm1"/>
    <property type="match status" value="1"/>
</dbReference>
<evidence type="ECO:0000259" key="14">
    <source>
        <dbReference type="PROSITE" id="PS51831"/>
    </source>
</evidence>
<evidence type="ECO:0000313" key="16">
    <source>
        <dbReference type="Proteomes" id="UP000005481"/>
    </source>
</evidence>
<evidence type="ECO:0000256" key="1">
    <source>
        <dbReference type="ARBA" id="ARBA00001968"/>
    </source>
</evidence>
<comment type="similarity">
    <text evidence="2">Belongs to the CRISPR-associated Cas10/Csm1 family.</text>
</comment>
<dbReference type="PROSITE" id="PS51831">
    <property type="entry name" value="HD"/>
    <property type="match status" value="1"/>
</dbReference>
<evidence type="ECO:0000313" key="15">
    <source>
        <dbReference type="EMBL" id="EHM37603.1"/>
    </source>
</evidence>
<evidence type="ECO:0000256" key="8">
    <source>
        <dbReference type="ARBA" id="ARBA00022801"/>
    </source>
</evidence>
<proteinExistence type="inferred from homology"/>
<dbReference type="HOGENOM" id="CLU_017487_1_0_9"/>
<keyword evidence="5" id="KW-0540">Nuclease</keyword>
<dbReference type="InterPro" id="IPR054767">
    <property type="entry name" value="Cas10-Cmr2_palm2"/>
</dbReference>
<dbReference type="InterPro" id="IPR006674">
    <property type="entry name" value="HD_domain"/>
</dbReference>
<dbReference type="GO" id="GO:0005524">
    <property type="term" value="F:ATP binding"/>
    <property type="evidence" value="ECO:0007669"/>
    <property type="project" value="UniProtKB-KW"/>
</dbReference>
<dbReference type="InterPro" id="IPR052117">
    <property type="entry name" value="Cas10/Csm1_subtype-III-A"/>
</dbReference>
<gene>
    <name evidence="15" type="ORF">HMPREF0080_02142</name>
</gene>
<dbReference type="Gene3D" id="1.10.3210.10">
    <property type="entry name" value="Hypothetical protein af1432"/>
    <property type="match status" value="1"/>
</dbReference>
<comment type="cofactor">
    <cofactor evidence="1">
        <name>a divalent metal cation</name>
        <dbReference type="ChEBI" id="CHEBI:60240"/>
    </cofactor>
</comment>
<dbReference type="STRING" id="861450.HMPREF0080_02142"/>
<keyword evidence="6" id="KW-0547">Nucleotide-binding</keyword>
<evidence type="ECO:0000256" key="11">
    <source>
        <dbReference type="ARBA" id="ARBA00023118"/>
    </source>
</evidence>
<name>G9YKD2_9FIRM</name>
<dbReference type="PATRIC" id="fig|861450.3.peg.1965"/>
<dbReference type="GO" id="GO:0004519">
    <property type="term" value="F:endonuclease activity"/>
    <property type="evidence" value="ECO:0007669"/>
    <property type="project" value="UniProtKB-KW"/>
</dbReference>
<keyword evidence="11" id="KW-0051">Antiviral defense</keyword>
<dbReference type="Proteomes" id="UP000005481">
    <property type="component" value="Unassembled WGS sequence"/>
</dbReference>
<evidence type="ECO:0000256" key="12">
    <source>
        <dbReference type="ARBA" id="ARBA00032922"/>
    </source>
</evidence>
<dbReference type="Gene3D" id="3.30.70.270">
    <property type="match status" value="1"/>
</dbReference>
<dbReference type="Pfam" id="PF22335">
    <property type="entry name" value="Cas10-Cmr2_palm2"/>
    <property type="match status" value="1"/>
</dbReference>
<evidence type="ECO:0000256" key="9">
    <source>
        <dbReference type="ARBA" id="ARBA00022839"/>
    </source>
</evidence>
<sequence length="755" mass="84728">MEMKCMEELEKIIQKAALLHDIGKVCLRADPGLGNHSKAGVEFLKPYFAKRGDAVLRAVGHHHSGDIKSVYDDSDISYIVYEADNLAAGTDRRDVKNDTKGFDRVANLESVFNVFGDTDKTKTAYYLRGLMKEEGMLYPRNKEDIQAPASLYKEIVADIKDNFDRRSPADMEVNELLQILEATMTYIPSSTAVNQPADISLYDHMKLTAAFAGAMYRWFKAEGIVDYKKYCLEGKQKEIREQEMYLLVSGDISGIQNFIYTIPSKGALKSLRGRSFYLEILTEHVVDELLERIGLSRANLLYTGGGHFYLLLPNTEDLINHLKTFENLLNEWFLHHFGNRLYIALGWSAFSAHEIAATGPGIGEVYRRVGKVLSERKLRRYSKEQLTAMFDWNSELNSVGDGTRECSVCHTSSNSELLRPYVLGDDGALACNSCNALAQLGQEVLNKDVFIITDATEAGIELPGFGEKRYLEAVTPAEAERRDDLARIYVKNEVWTGEKMATRLWVGDYSVRKEDGTGCLEFSELAELSGGGKDDTGIERIGVLRADVDNLGAAFVAGISRDFMTVTRTAVLSHQLSVFFKRYINELCAGKVNGINEKEYTQFSLFNREKNKKRNVHIVYSGGDDMFIVGAWDDLIELAVDIRRTFRRFTNDKLTFSAGIGLFKSAFPVSQMARIAGDLESHSKKNEGKDSITLFGAAADDGPYSRPVAYKWDVFTENVCGQNWSFYKDVFILMKRSRKSISYSSVRGACTGLCN</sequence>
<evidence type="ECO:0000256" key="3">
    <source>
        <dbReference type="ARBA" id="ARBA00014333"/>
    </source>
</evidence>
<dbReference type="AlphaFoldDB" id="G9YKD2"/>
<evidence type="ECO:0000256" key="10">
    <source>
        <dbReference type="ARBA" id="ARBA00022840"/>
    </source>
</evidence>
<keyword evidence="4" id="KW-0808">Transferase</keyword>
<evidence type="ECO:0000256" key="2">
    <source>
        <dbReference type="ARBA" id="ARBA00005700"/>
    </source>
</evidence>
<dbReference type="InterPro" id="IPR013408">
    <property type="entry name" value="Cas10/Csm1"/>
</dbReference>
<evidence type="ECO:0000256" key="5">
    <source>
        <dbReference type="ARBA" id="ARBA00022722"/>
    </source>
</evidence>
<dbReference type="PANTHER" id="PTHR36528">
    <property type="entry name" value="CRISPR SYSTEM SINGLE-STRAND-SPECIFIC DEOXYRIBONUCLEASE CAS10/CSM1 (SUBTYPE III-A)"/>
    <property type="match status" value="1"/>
</dbReference>
<keyword evidence="10" id="KW-0067">ATP-binding</keyword>
<dbReference type="SUPFAM" id="SSF109604">
    <property type="entry name" value="HD-domain/PDEase-like"/>
    <property type="match status" value="1"/>
</dbReference>
<organism evidence="15 16">
    <name type="scientific">Anaeroglobus geminatus F0357</name>
    <dbReference type="NCBI Taxonomy" id="861450"/>
    <lineage>
        <taxon>Bacteria</taxon>
        <taxon>Bacillati</taxon>
        <taxon>Bacillota</taxon>
        <taxon>Negativicutes</taxon>
        <taxon>Veillonellales</taxon>
        <taxon>Veillonellaceae</taxon>
        <taxon>Anaeroglobus</taxon>
    </lineage>
</organism>
<dbReference type="GO" id="GO:0051607">
    <property type="term" value="P:defense response to virus"/>
    <property type="evidence" value="ECO:0007669"/>
    <property type="project" value="UniProtKB-KW"/>
</dbReference>
<keyword evidence="16" id="KW-1185">Reference proteome</keyword>
<dbReference type="eggNOG" id="COG1353">
    <property type="taxonomic scope" value="Bacteria"/>
</dbReference>
<dbReference type="InterPro" id="IPR041062">
    <property type="entry name" value="Csm1_B"/>
</dbReference>
<evidence type="ECO:0000259" key="13">
    <source>
        <dbReference type="PROSITE" id="PS50887"/>
    </source>
</evidence>
<dbReference type="EMBL" id="AGCJ01000094">
    <property type="protein sequence ID" value="EHM37603.1"/>
    <property type="molecule type" value="Genomic_DNA"/>
</dbReference>
<protein>
    <recommendedName>
        <fullName evidence="3">CRISPR system single-strand-specific deoxyribonuclease Cas10/Csm1 (subtype III-A)</fullName>
    </recommendedName>
    <alternativeName>
        <fullName evidence="12">Cyclic oligoadenylate synthase</fullName>
    </alternativeName>
</protein>
<keyword evidence="9" id="KW-0269">Exonuclease</keyword>
<feature type="domain" description="HD" evidence="14">
    <location>
        <begin position="1"/>
        <end position="89"/>
    </location>
</feature>
<dbReference type="CDD" id="cd09680">
    <property type="entry name" value="Cas10_III"/>
    <property type="match status" value="1"/>
</dbReference>
<dbReference type="GO" id="GO:0004527">
    <property type="term" value="F:exonuclease activity"/>
    <property type="evidence" value="ECO:0007669"/>
    <property type="project" value="UniProtKB-KW"/>
</dbReference>